<evidence type="ECO:0000313" key="2">
    <source>
        <dbReference type="EMBL" id="EEF22067.1"/>
    </source>
</evidence>
<sequence length="75" mass="8279">MGTGAPAPVARALIEHGQHQPGHGHRQRMRPAGAYMQQAEHQCGRQQRPCPRVRRTPHQPLLHAGAHDHLLQHGG</sequence>
<dbReference type="InParanoid" id="B9TPZ6"/>
<reference evidence="3" key="1">
    <citation type="journal article" date="2010" name="Nat. Biotechnol.">
        <title>Draft genome sequence of the oilseed species Ricinus communis.</title>
        <authorList>
            <person name="Chan A.P."/>
            <person name="Crabtree J."/>
            <person name="Zhao Q."/>
            <person name="Lorenzi H."/>
            <person name="Orvis J."/>
            <person name="Puiu D."/>
            <person name="Melake-Berhan A."/>
            <person name="Jones K.M."/>
            <person name="Redman J."/>
            <person name="Chen G."/>
            <person name="Cahoon E.B."/>
            <person name="Gedil M."/>
            <person name="Stanke M."/>
            <person name="Haas B.J."/>
            <person name="Wortman J.R."/>
            <person name="Fraser-Liggett C.M."/>
            <person name="Ravel J."/>
            <person name="Rabinowicz P.D."/>
        </authorList>
    </citation>
    <scope>NUCLEOTIDE SEQUENCE [LARGE SCALE GENOMIC DNA]</scope>
    <source>
        <strain evidence="3">cv. Hale</strain>
    </source>
</reference>
<protein>
    <submittedName>
        <fullName evidence="2">Uncharacterized protein</fullName>
    </submittedName>
</protein>
<dbReference type="AlphaFoldDB" id="B9TPZ6"/>
<gene>
    <name evidence="2" type="ORF">RCOM_1988120</name>
</gene>
<feature type="region of interest" description="Disordered" evidence="1">
    <location>
        <begin position="15"/>
        <end position="75"/>
    </location>
</feature>
<keyword evidence="3" id="KW-1185">Reference proteome</keyword>
<accession>B9TPZ6</accession>
<dbReference type="Proteomes" id="UP000008311">
    <property type="component" value="Unassembled WGS sequence"/>
</dbReference>
<organism evidence="2 3">
    <name type="scientific">Ricinus communis</name>
    <name type="common">Castor bean</name>
    <dbReference type="NCBI Taxonomy" id="3988"/>
    <lineage>
        <taxon>Eukaryota</taxon>
        <taxon>Viridiplantae</taxon>
        <taxon>Streptophyta</taxon>
        <taxon>Embryophyta</taxon>
        <taxon>Tracheophyta</taxon>
        <taxon>Spermatophyta</taxon>
        <taxon>Magnoliopsida</taxon>
        <taxon>eudicotyledons</taxon>
        <taxon>Gunneridae</taxon>
        <taxon>Pentapetalae</taxon>
        <taxon>rosids</taxon>
        <taxon>fabids</taxon>
        <taxon>Malpighiales</taxon>
        <taxon>Euphorbiaceae</taxon>
        <taxon>Acalyphoideae</taxon>
        <taxon>Acalypheae</taxon>
        <taxon>Ricinus</taxon>
    </lineage>
</organism>
<evidence type="ECO:0000256" key="1">
    <source>
        <dbReference type="SAM" id="MobiDB-lite"/>
    </source>
</evidence>
<dbReference type="EMBL" id="EQ997534">
    <property type="protein sequence ID" value="EEF22067.1"/>
    <property type="molecule type" value="Genomic_DNA"/>
</dbReference>
<name>B9TPZ6_RICCO</name>
<proteinExistence type="predicted"/>
<evidence type="ECO:0000313" key="3">
    <source>
        <dbReference type="Proteomes" id="UP000008311"/>
    </source>
</evidence>
<feature type="compositionally biased region" description="Basic and acidic residues" evidence="1">
    <location>
        <begin position="65"/>
        <end position="75"/>
    </location>
</feature>